<evidence type="ECO:0008006" key="4">
    <source>
        <dbReference type="Google" id="ProtNLM"/>
    </source>
</evidence>
<evidence type="ECO:0000313" key="2">
    <source>
        <dbReference type="EMBL" id="KAJ8472910.1"/>
    </source>
</evidence>
<evidence type="ECO:0000313" key="3">
    <source>
        <dbReference type="Proteomes" id="UP001215151"/>
    </source>
</evidence>
<proteinExistence type="predicted"/>
<keyword evidence="1" id="KW-0472">Membrane</keyword>
<keyword evidence="1" id="KW-0812">Transmembrane</keyword>
<feature type="transmembrane region" description="Helical" evidence="1">
    <location>
        <begin position="299"/>
        <end position="324"/>
    </location>
</feature>
<feature type="transmembrane region" description="Helical" evidence="1">
    <location>
        <begin position="20"/>
        <end position="45"/>
    </location>
</feature>
<dbReference type="Proteomes" id="UP001215151">
    <property type="component" value="Unassembled WGS sequence"/>
</dbReference>
<feature type="transmembrane region" description="Helical" evidence="1">
    <location>
        <begin position="242"/>
        <end position="263"/>
    </location>
</feature>
<dbReference type="EMBL" id="JAPEVG010000241">
    <property type="protein sequence ID" value="KAJ8472910.1"/>
    <property type="molecule type" value="Genomic_DNA"/>
</dbReference>
<name>A0AAD7TQP7_9APHY</name>
<protein>
    <recommendedName>
        <fullName evidence="4">Transmembrane protein</fullName>
    </recommendedName>
</protein>
<comment type="caution">
    <text evidence="2">The sequence shown here is derived from an EMBL/GenBank/DDBJ whole genome shotgun (WGS) entry which is preliminary data.</text>
</comment>
<keyword evidence="1" id="KW-1133">Transmembrane helix</keyword>
<sequence>MVRPGRICPGFHRLSRRGRVFLYLFIFCVILCAIFTGAFLIAGLVKSNLGTLIDDAADGRSGLALLGHAYDIDLPSRQVQISWLIMGCGSFAATRGTYRSKQCGRLNRAVDLYFDGSSAPNGSYDPETSLLREDDTGDEFYVQAMVEVQTQHLLEVTAWYGQDQQYAYPFDTYVLDTYVQALDPATNASIPTLFMRIADATDNLEPTLRRDRGVHTASPVVGSSTAAHGVQYSFGRTVLSQLFVMVLFIVNWLLTAVVAYIAVSAFDGVPLAEGVLMLPVSVILTIPALRALWVDAPAFGLLLDSCGTFLQMVIVSLASIYLVVNIGLRRQKTATSHVALAPHPDADEHVHVVDKEDEKASDARAPLLPSYQ</sequence>
<gene>
    <name evidence="2" type="ORF">ONZ51_g8208</name>
</gene>
<dbReference type="AlphaFoldDB" id="A0AAD7TQP7"/>
<accession>A0AAD7TQP7</accession>
<feature type="transmembrane region" description="Helical" evidence="1">
    <location>
        <begin position="275"/>
        <end position="293"/>
    </location>
</feature>
<organism evidence="2 3">
    <name type="scientific">Trametes cubensis</name>
    <dbReference type="NCBI Taxonomy" id="1111947"/>
    <lineage>
        <taxon>Eukaryota</taxon>
        <taxon>Fungi</taxon>
        <taxon>Dikarya</taxon>
        <taxon>Basidiomycota</taxon>
        <taxon>Agaricomycotina</taxon>
        <taxon>Agaricomycetes</taxon>
        <taxon>Polyporales</taxon>
        <taxon>Polyporaceae</taxon>
        <taxon>Trametes</taxon>
    </lineage>
</organism>
<evidence type="ECO:0000256" key="1">
    <source>
        <dbReference type="SAM" id="Phobius"/>
    </source>
</evidence>
<keyword evidence="3" id="KW-1185">Reference proteome</keyword>
<reference evidence="2" key="1">
    <citation type="submission" date="2022-11" db="EMBL/GenBank/DDBJ databases">
        <title>Genome Sequence of Cubamyces cubensis.</title>
        <authorList>
            <person name="Buettner E."/>
        </authorList>
    </citation>
    <scope>NUCLEOTIDE SEQUENCE</scope>
    <source>
        <strain evidence="2">MPL-01</strain>
    </source>
</reference>